<keyword evidence="2" id="KW-1185">Reference proteome</keyword>
<name>A0A1D3JGJ5_PLAOA</name>
<sequence length="310" mass="36083">MTNNMRLEDLPSKKYNDELKKEINYREIDNRIESNTFSSEDVFWKTTLYDYVSDYINNHIERWPDSNNKNKRCRDFNNILDIILKKVKQKIKTNPQVSYDIIASHINNSAKIYLGPWGTECTRNSKFNEHNDDMKNEKSVDDFCEDIDYIKKRFSEINSDNCKEIEDYITQQVIDLGEIYTTSGNKYSNILGFYDFTSFDKIDNIVENLKSKCKEVTAGVSLAVDQEEMQQYSAKSVFFIAVTSLSGILSSFILLYKTTPFGSILNNVIQKRIKFENNLNEEIDYKTLESIPESSHNGPYNILYNTVGDS</sequence>
<accession>A0A1D3JGJ5</accession>
<dbReference type="EMBL" id="FLRI01000626">
    <property type="protein sequence ID" value="SBT85107.1"/>
    <property type="molecule type" value="Genomic_DNA"/>
</dbReference>
<dbReference type="OrthoDB" id="10377872at2759"/>
<dbReference type="Proteomes" id="UP000242942">
    <property type="component" value="Unassembled WGS sequence"/>
</dbReference>
<evidence type="ECO:0000313" key="2">
    <source>
        <dbReference type="Proteomes" id="UP000242942"/>
    </source>
</evidence>
<organism evidence="1 2">
    <name type="scientific">Plasmodium ovale</name>
    <name type="common">malaria parasite P. ovale</name>
    <dbReference type="NCBI Taxonomy" id="36330"/>
    <lineage>
        <taxon>Eukaryota</taxon>
        <taxon>Sar</taxon>
        <taxon>Alveolata</taxon>
        <taxon>Apicomplexa</taxon>
        <taxon>Aconoidasida</taxon>
        <taxon>Haemosporida</taxon>
        <taxon>Plasmodiidae</taxon>
        <taxon>Plasmodium</taxon>
        <taxon>Plasmodium (Plasmodium)</taxon>
    </lineage>
</organism>
<proteinExistence type="predicted"/>
<gene>
    <name evidence="1" type="primary">PocGH01_00067400</name>
    <name evidence="1" type="ORF">POCGH01_00067400</name>
</gene>
<protein>
    <submittedName>
        <fullName evidence="1">PIR protein</fullName>
    </submittedName>
</protein>
<dbReference type="VEuPathDB" id="PlasmoDB:POWCR01_000049000"/>
<evidence type="ECO:0000313" key="1">
    <source>
        <dbReference type="EMBL" id="SBT85107.1"/>
    </source>
</evidence>
<dbReference type="AlphaFoldDB" id="A0A1D3JGJ5"/>
<reference evidence="1 2" key="1">
    <citation type="submission" date="2016-06" db="EMBL/GenBank/DDBJ databases">
        <authorList>
            <consortium name="Pathogen Informatics"/>
        </authorList>
    </citation>
    <scope>NUCLEOTIDE SEQUENCE [LARGE SCALE GENOMIC DNA]</scope>
    <source>
        <strain evidence="1">PocGH01</strain>
    </source>
</reference>
<dbReference type="VEuPathDB" id="PlasmoDB:PocGH01_00067400"/>